<keyword evidence="3" id="KW-0808">Transferase</keyword>
<dbReference type="CDD" id="cd02440">
    <property type="entry name" value="AdoMet_MTases"/>
    <property type="match status" value="1"/>
</dbReference>
<gene>
    <name evidence="7" type="primary">cfa2</name>
    <name evidence="7" type="ORF">GCM10008023_30980</name>
</gene>
<evidence type="ECO:0000313" key="8">
    <source>
        <dbReference type="Proteomes" id="UP000652430"/>
    </source>
</evidence>
<organism evidence="7 8">
    <name type="scientific">Sphingomonas glacialis</name>
    <dbReference type="NCBI Taxonomy" id="658225"/>
    <lineage>
        <taxon>Bacteria</taxon>
        <taxon>Pseudomonadati</taxon>
        <taxon>Pseudomonadota</taxon>
        <taxon>Alphaproteobacteria</taxon>
        <taxon>Sphingomonadales</taxon>
        <taxon>Sphingomonadaceae</taxon>
        <taxon>Sphingomonas</taxon>
    </lineage>
</organism>
<dbReference type="InterPro" id="IPR003333">
    <property type="entry name" value="CMAS"/>
</dbReference>
<dbReference type="PIRSF" id="PIRSF003085">
    <property type="entry name" value="CMAS"/>
    <property type="match status" value="1"/>
</dbReference>
<dbReference type="EMBL" id="BNAQ01000005">
    <property type="protein sequence ID" value="GHH21815.1"/>
    <property type="molecule type" value="Genomic_DNA"/>
</dbReference>
<dbReference type="Proteomes" id="UP000652430">
    <property type="component" value="Unassembled WGS sequence"/>
</dbReference>
<dbReference type="InterPro" id="IPR050723">
    <property type="entry name" value="CFA/CMAS"/>
</dbReference>
<dbReference type="InterPro" id="IPR029063">
    <property type="entry name" value="SAM-dependent_MTases_sf"/>
</dbReference>
<dbReference type="Pfam" id="PF25371">
    <property type="entry name" value="DUF7884"/>
    <property type="match status" value="1"/>
</dbReference>
<name>A0ABQ3LNN6_9SPHN</name>
<dbReference type="InterPro" id="IPR057206">
    <property type="entry name" value="DUF7884"/>
</dbReference>
<evidence type="ECO:0000259" key="6">
    <source>
        <dbReference type="Pfam" id="PF25371"/>
    </source>
</evidence>
<evidence type="ECO:0000256" key="3">
    <source>
        <dbReference type="ARBA" id="ARBA00022679"/>
    </source>
</evidence>
<sequence>MALIDLFLAKRVKRGTLTLHHADGKTRTFGTATPGFPDIVLRFTDAGAAAAIVRDPGIGAGEAYMNGRMVIEQGDARDLVKLLMKNDPWEAGQNGLAASPLRRAVQAVTLRFGRVNMARQSKRNVAHHYDLSDRLYDLFLDADRQYSCAYFTDPANSLEQAQDDKKAHIAAKLALAPGMRVLDIGCGWGGMALYLHQQTGAEVLGVTLSEEQLKVARERADAAGVADKVKFELIDYRHVTGKFDRIVSVGMFEHVGPANYTTFFRQCRDLLTEDGVMLLHTIGRAGGPGVTDSWTAKYIFPGGYNPALSEIVAANEGLRFMITDIEVLRLHYGYTLDQWYDRVVAARDEIIALYDERFYRMWQFYLAGAGQSFHYGSMVNYQVQFAKNRHVLPITRDYMLEGERAMRSPTVAPAALVA</sequence>
<evidence type="ECO:0000256" key="4">
    <source>
        <dbReference type="ARBA" id="ARBA00022691"/>
    </source>
</evidence>
<dbReference type="Gene3D" id="3.40.50.150">
    <property type="entry name" value="Vaccinia Virus protein VP39"/>
    <property type="match status" value="1"/>
</dbReference>
<comment type="caution">
    <text evidence="7">The sequence shown here is derived from an EMBL/GenBank/DDBJ whole genome shotgun (WGS) entry which is preliminary data.</text>
</comment>
<proteinExistence type="inferred from homology"/>
<dbReference type="PANTHER" id="PTHR43667">
    <property type="entry name" value="CYCLOPROPANE-FATTY-ACYL-PHOSPHOLIPID SYNTHASE"/>
    <property type="match status" value="1"/>
</dbReference>
<feature type="domain" description="DUF7884" evidence="6">
    <location>
        <begin position="11"/>
        <end position="86"/>
    </location>
</feature>
<evidence type="ECO:0000256" key="2">
    <source>
        <dbReference type="ARBA" id="ARBA00022603"/>
    </source>
</evidence>
<protein>
    <submittedName>
        <fullName evidence="7">Cyclopropane-fatty-acyl-phospholipid synthase</fullName>
    </submittedName>
</protein>
<comment type="similarity">
    <text evidence="1">Belongs to the CFA/CMAS family.</text>
</comment>
<evidence type="ECO:0000256" key="5">
    <source>
        <dbReference type="ARBA" id="ARBA00023098"/>
    </source>
</evidence>
<reference evidence="8" key="1">
    <citation type="journal article" date="2019" name="Int. J. Syst. Evol. Microbiol.">
        <title>The Global Catalogue of Microorganisms (GCM) 10K type strain sequencing project: providing services to taxonomists for standard genome sequencing and annotation.</title>
        <authorList>
            <consortium name="The Broad Institute Genomics Platform"/>
            <consortium name="The Broad Institute Genome Sequencing Center for Infectious Disease"/>
            <person name="Wu L."/>
            <person name="Ma J."/>
        </authorList>
    </citation>
    <scope>NUCLEOTIDE SEQUENCE [LARGE SCALE GENOMIC DNA]</scope>
    <source>
        <strain evidence="8">CGMCC 1.8957</strain>
    </source>
</reference>
<evidence type="ECO:0000256" key="1">
    <source>
        <dbReference type="ARBA" id="ARBA00010815"/>
    </source>
</evidence>
<dbReference type="PANTHER" id="PTHR43667:SF1">
    <property type="entry name" value="CYCLOPROPANE-FATTY-ACYL-PHOSPHOLIPID SYNTHASE"/>
    <property type="match status" value="1"/>
</dbReference>
<dbReference type="SUPFAM" id="SSF53335">
    <property type="entry name" value="S-adenosyl-L-methionine-dependent methyltransferases"/>
    <property type="match status" value="1"/>
</dbReference>
<keyword evidence="8" id="KW-1185">Reference proteome</keyword>
<keyword evidence="4" id="KW-0949">S-adenosyl-L-methionine</keyword>
<dbReference type="RefSeq" id="WP_189676989.1">
    <property type="nucleotide sequence ID" value="NZ_BNAQ01000005.1"/>
</dbReference>
<dbReference type="Pfam" id="PF02353">
    <property type="entry name" value="CMAS"/>
    <property type="match status" value="1"/>
</dbReference>
<keyword evidence="5" id="KW-0443">Lipid metabolism</keyword>
<accession>A0ABQ3LNN6</accession>
<evidence type="ECO:0000313" key="7">
    <source>
        <dbReference type="EMBL" id="GHH21815.1"/>
    </source>
</evidence>
<keyword evidence="2" id="KW-0489">Methyltransferase</keyword>